<feature type="compositionally biased region" description="Basic and acidic residues" evidence="1">
    <location>
        <begin position="110"/>
        <end position="119"/>
    </location>
</feature>
<dbReference type="OrthoDB" id="3238779at2"/>
<evidence type="ECO:0000313" key="3">
    <source>
        <dbReference type="Proteomes" id="UP000322634"/>
    </source>
</evidence>
<dbReference type="AlphaFoldDB" id="A0A5D0TTY2"/>
<accession>A0A5D0TTY2</accession>
<evidence type="ECO:0000313" key="2">
    <source>
        <dbReference type="EMBL" id="TYC08880.1"/>
    </source>
</evidence>
<proteinExistence type="predicted"/>
<dbReference type="EMBL" id="VSFF01000015">
    <property type="protein sequence ID" value="TYC08880.1"/>
    <property type="molecule type" value="Genomic_DNA"/>
</dbReference>
<evidence type="ECO:0000256" key="1">
    <source>
        <dbReference type="SAM" id="MobiDB-lite"/>
    </source>
</evidence>
<dbReference type="RefSeq" id="WP_148354500.1">
    <property type="nucleotide sequence ID" value="NZ_JBHSBF010000032.1"/>
</dbReference>
<feature type="region of interest" description="Disordered" evidence="1">
    <location>
        <begin position="95"/>
        <end position="119"/>
    </location>
</feature>
<keyword evidence="3" id="KW-1185">Reference proteome</keyword>
<comment type="caution">
    <text evidence="2">The sequence shown here is derived from an EMBL/GenBank/DDBJ whole genome shotgun (WGS) entry which is preliminary data.</text>
</comment>
<sequence>MRTLRRVTAQLRADTVRATPPPAPMVREVTGWIVPPPDQLTDTDRVTLQKISDPCPEIAATVELTRQLAEMLVNLRGKDLRRDWDAVKAGLTLPYNSGPVEGNVNRSKMIKKDVRPRPP</sequence>
<gene>
    <name evidence="2" type="ORF">FXF65_35695</name>
</gene>
<dbReference type="Proteomes" id="UP000322634">
    <property type="component" value="Unassembled WGS sequence"/>
</dbReference>
<protein>
    <submittedName>
        <fullName evidence="2">Transposase</fullName>
    </submittedName>
</protein>
<organism evidence="2 3">
    <name type="scientific">Actinomadura syzygii</name>
    <dbReference type="NCBI Taxonomy" id="1427538"/>
    <lineage>
        <taxon>Bacteria</taxon>
        <taxon>Bacillati</taxon>
        <taxon>Actinomycetota</taxon>
        <taxon>Actinomycetes</taxon>
        <taxon>Streptosporangiales</taxon>
        <taxon>Thermomonosporaceae</taxon>
        <taxon>Actinomadura</taxon>
    </lineage>
</organism>
<feature type="region of interest" description="Disordered" evidence="1">
    <location>
        <begin position="17"/>
        <end position="38"/>
    </location>
</feature>
<reference evidence="2 3" key="1">
    <citation type="submission" date="2019-08" db="EMBL/GenBank/DDBJ databases">
        <title>Actinomadura sp. nov. CYP1-5 isolated from mountain soil.</title>
        <authorList>
            <person name="Songsumanus A."/>
            <person name="Kuncharoen N."/>
            <person name="Kudo T."/>
            <person name="Yuki M."/>
            <person name="Igarashi Y."/>
            <person name="Tanasupawat S."/>
        </authorList>
    </citation>
    <scope>NUCLEOTIDE SEQUENCE [LARGE SCALE GENOMIC DNA]</scope>
    <source>
        <strain evidence="2 3">GKU157</strain>
    </source>
</reference>
<name>A0A5D0TTY2_9ACTN</name>